<organism evidence="3 4">
    <name type="scientific">Nocardioides plantarum</name>
    <dbReference type="NCBI Taxonomy" id="29299"/>
    <lineage>
        <taxon>Bacteria</taxon>
        <taxon>Bacillati</taxon>
        <taxon>Actinomycetota</taxon>
        <taxon>Actinomycetes</taxon>
        <taxon>Propionibacteriales</taxon>
        <taxon>Nocardioidaceae</taxon>
        <taxon>Nocardioides</taxon>
    </lineage>
</organism>
<evidence type="ECO:0000313" key="4">
    <source>
        <dbReference type="Proteomes" id="UP001589750"/>
    </source>
</evidence>
<evidence type="ECO:0000313" key="3">
    <source>
        <dbReference type="EMBL" id="MFB9315093.1"/>
    </source>
</evidence>
<feature type="transmembrane region" description="Helical" evidence="2">
    <location>
        <begin position="67"/>
        <end position="88"/>
    </location>
</feature>
<dbReference type="EMBL" id="JBHMDG010000028">
    <property type="protein sequence ID" value="MFB9315093.1"/>
    <property type="molecule type" value="Genomic_DNA"/>
</dbReference>
<sequence length="384" mass="39961">MARRRRNRHTPNPPKTPERKPPPPLVVVGLVVAVLVGLVAVVLGARLLARQVAAVVFLWADGDYARVVAFLLVVWALGPFLVLAALRLRERHGRVAAAPAWVVVGALGLMLLGFIPGKHNNGSLQRELTSAAGAPPLSDTGDVFVATALAALVCLLVVATTVFGWVFGSASRRPAASRLYAGAAAYVVAWVAAGAIVVSIVGDSPARITWLETTADVLAGGDDGITGEFQVGLDASVLDVVDCDTARDRLRVDGREPELDGCRRALLVAGVGRYDRDGTRTSSGRLVAVVVQVRTEGQLDDLDAALDDVTIQAGGGLPEPRGDVLATKADAALALVIAAEDPGDLPLPEAGSGRRPLTRALAYVMIGTATGFYLAPPEETPAVP</sequence>
<dbReference type="Proteomes" id="UP001589750">
    <property type="component" value="Unassembled WGS sequence"/>
</dbReference>
<proteinExistence type="predicted"/>
<accession>A0ABV5KEC8</accession>
<feature type="transmembrane region" description="Helical" evidence="2">
    <location>
        <begin position="143"/>
        <end position="167"/>
    </location>
</feature>
<feature type="transmembrane region" description="Helical" evidence="2">
    <location>
        <begin position="95"/>
        <end position="115"/>
    </location>
</feature>
<name>A0ABV5KEC8_9ACTN</name>
<evidence type="ECO:0000256" key="2">
    <source>
        <dbReference type="SAM" id="Phobius"/>
    </source>
</evidence>
<keyword evidence="2" id="KW-1133">Transmembrane helix</keyword>
<gene>
    <name evidence="3" type="ORF">ACFFRI_18720</name>
</gene>
<feature type="transmembrane region" description="Helical" evidence="2">
    <location>
        <begin position="179"/>
        <end position="201"/>
    </location>
</feature>
<keyword evidence="2" id="KW-0472">Membrane</keyword>
<feature type="transmembrane region" description="Helical" evidence="2">
    <location>
        <begin position="25"/>
        <end position="47"/>
    </location>
</feature>
<reference evidence="3 4" key="1">
    <citation type="submission" date="2024-09" db="EMBL/GenBank/DDBJ databases">
        <authorList>
            <person name="Sun Q."/>
            <person name="Mori K."/>
        </authorList>
    </citation>
    <scope>NUCLEOTIDE SEQUENCE [LARGE SCALE GENOMIC DNA]</scope>
    <source>
        <strain evidence="3 4">JCM 9626</strain>
    </source>
</reference>
<keyword evidence="4" id="KW-1185">Reference proteome</keyword>
<feature type="region of interest" description="Disordered" evidence="1">
    <location>
        <begin position="1"/>
        <end position="21"/>
    </location>
</feature>
<protein>
    <submittedName>
        <fullName evidence="3">Uncharacterized protein</fullName>
    </submittedName>
</protein>
<comment type="caution">
    <text evidence="3">The sequence shown here is derived from an EMBL/GenBank/DDBJ whole genome shotgun (WGS) entry which is preliminary data.</text>
</comment>
<dbReference type="RefSeq" id="WP_140007317.1">
    <property type="nucleotide sequence ID" value="NZ_JBHMDG010000028.1"/>
</dbReference>
<evidence type="ECO:0000256" key="1">
    <source>
        <dbReference type="SAM" id="MobiDB-lite"/>
    </source>
</evidence>
<keyword evidence="2" id="KW-0812">Transmembrane</keyword>